<feature type="region of interest" description="Disordered" evidence="1">
    <location>
        <begin position="431"/>
        <end position="459"/>
    </location>
</feature>
<evidence type="ECO:0000313" key="2">
    <source>
        <dbReference type="EMBL" id="CAG8615648.1"/>
    </source>
</evidence>
<organism evidence="2 3">
    <name type="scientific">Diversispora eburnea</name>
    <dbReference type="NCBI Taxonomy" id="1213867"/>
    <lineage>
        <taxon>Eukaryota</taxon>
        <taxon>Fungi</taxon>
        <taxon>Fungi incertae sedis</taxon>
        <taxon>Mucoromycota</taxon>
        <taxon>Glomeromycotina</taxon>
        <taxon>Glomeromycetes</taxon>
        <taxon>Diversisporales</taxon>
        <taxon>Diversisporaceae</taxon>
        <taxon>Diversispora</taxon>
    </lineage>
</organism>
<dbReference type="OrthoDB" id="2341569at2759"/>
<keyword evidence="3" id="KW-1185">Reference proteome</keyword>
<dbReference type="EMBL" id="CAJVPK010002629">
    <property type="protein sequence ID" value="CAG8615648.1"/>
    <property type="molecule type" value="Genomic_DNA"/>
</dbReference>
<protein>
    <submittedName>
        <fullName evidence="2">3176_t:CDS:1</fullName>
    </submittedName>
</protein>
<gene>
    <name evidence="2" type="ORF">DEBURN_LOCUS10156</name>
</gene>
<comment type="caution">
    <text evidence="2">The sequence shown here is derived from an EMBL/GenBank/DDBJ whole genome shotgun (WGS) entry which is preliminary data.</text>
</comment>
<dbReference type="AlphaFoldDB" id="A0A9N9CU11"/>
<evidence type="ECO:0000313" key="3">
    <source>
        <dbReference type="Proteomes" id="UP000789706"/>
    </source>
</evidence>
<feature type="compositionally biased region" description="Basic and acidic residues" evidence="1">
    <location>
        <begin position="445"/>
        <end position="459"/>
    </location>
</feature>
<accession>A0A9N9CU11</accession>
<sequence length="459" mass="53299">NGPSEICNIVWSKSKEIAESQVRLSLSELITKTSVKTAIVDEIGSQRLFMLTAIFKNAPSEENQEVGNQPHDNDEKGVIFSDSNDKFQRATESMVGKVERTALIVENVDLEKIFEDYRNVCENDFDLCLSDIMDLRPASKFTEKISETVWEKFISKTYPEYKLAKEWEELIKYVFEPKGSLMDWIKVWRELRVISSENESNEDLTIKDMIYNILSPYIKAFEAPYNILKSGDIEENQFNAQFINPILNNTLNSICNVDWRILEVPIESSKHRRNNNINPIIYKVLSAKRADGLARLWGSREEVFIYEQSGAPDYNDLTDLYVHDYKLTRTMRDILNQRIILRLNDGTFDNNDLASFGALGYCTEVSLFWCTMHQKSYCLREFGSFKVPLLWEDLPVLSEAIAMCLKFFSFMKENTKERKLLVDPKQKLLAKRKVHTVTPNPPTPDRTKKQNDRSKKQKK</sequence>
<evidence type="ECO:0000256" key="1">
    <source>
        <dbReference type="SAM" id="MobiDB-lite"/>
    </source>
</evidence>
<dbReference type="Proteomes" id="UP000789706">
    <property type="component" value="Unassembled WGS sequence"/>
</dbReference>
<reference evidence="2" key="1">
    <citation type="submission" date="2021-06" db="EMBL/GenBank/DDBJ databases">
        <authorList>
            <person name="Kallberg Y."/>
            <person name="Tangrot J."/>
            <person name="Rosling A."/>
        </authorList>
    </citation>
    <scope>NUCLEOTIDE SEQUENCE</scope>
    <source>
        <strain evidence="2">AZ414A</strain>
    </source>
</reference>
<proteinExistence type="predicted"/>
<feature type="non-terminal residue" evidence="2">
    <location>
        <position position="459"/>
    </location>
</feature>
<name>A0A9N9CU11_9GLOM</name>